<feature type="transmembrane region" description="Helical" evidence="1">
    <location>
        <begin position="7"/>
        <end position="26"/>
    </location>
</feature>
<evidence type="ECO:0000313" key="4">
    <source>
        <dbReference type="Proteomes" id="UP000800035"/>
    </source>
</evidence>
<sequence>MTRRITRAAIQLAVIGCTVLFLVFFLDNRYRVLPTSIHNHLPLHHEGLVITDLTVQTCSTLNPISKCKLDQDKWHRVEKDLYLGSGWVSRAYVHIQRKKEEELTEEDKVIIDVRTGKLDPAMGDKAQASEKWESRPAGVWIKRSKKRHASDSKSTVTAVDILFGADAVEPRPGWSLVPNGALHLDTGGGNKEPRVSIRRGQPHKLEKQIPRIRKDGKFKIMQISDLHLSTGLGICREPEPKELNGGKCDADPRTLEFVERVLDDEKPDLVVLSGDQVNGDTAPDVPSALFKIIAVLVERKIPYTAIFGNHDDEGVLSRKTQMLLYESLPYSLSEAGPTNIDGVGNYYVEVLAHGNNKHSALTLYFLDTHSYSPDEAKFKGYDWIKPNQIAWFNTAAETLKASDAHTRYTHKHLDMAFIHIPLPEYRLKDNGWFGTYREGVTAPGFNTHFKDALVQQGVKAVSCGHDHANDYCMPAKNEAGEPELWMCYAGGSGFGGYGGYGGYHRRVRVFEVDTNQARINTWKRLEHGEIDKRLDEQVIVDSGKVQPLPVVQPEEAS</sequence>
<dbReference type="PANTHER" id="PTHR32440:SF0">
    <property type="entry name" value="PHOSPHATASE DCR2-RELATED"/>
    <property type="match status" value="1"/>
</dbReference>
<dbReference type="AlphaFoldDB" id="A0A6A5U406"/>
<accession>A0A6A5U406</accession>
<keyword evidence="1" id="KW-0472">Membrane</keyword>
<protein>
    <submittedName>
        <fullName evidence="3">Phosphoesteras-like protein</fullName>
    </submittedName>
</protein>
<keyword evidence="4" id="KW-1185">Reference proteome</keyword>
<dbReference type="InterPro" id="IPR029052">
    <property type="entry name" value="Metallo-depent_PP-like"/>
</dbReference>
<evidence type="ECO:0000313" key="3">
    <source>
        <dbReference type="EMBL" id="KAF1958582.1"/>
    </source>
</evidence>
<proteinExistence type="predicted"/>
<evidence type="ECO:0000259" key="2">
    <source>
        <dbReference type="Pfam" id="PF00149"/>
    </source>
</evidence>
<dbReference type="GO" id="GO:0005737">
    <property type="term" value="C:cytoplasm"/>
    <property type="evidence" value="ECO:0007669"/>
    <property type="project" value="TreeGrafter"/>
</dbReference>
<organism evidence="3 4">
    <name type="scientific">Byssothecium circinans</name>
    <dbReference type="NCBI Taxonomy" id="147558"/>
    <lineage>
        <taxon>Eukaryota</taxon>
        <taxon>Fungi</taxon>
        <taxon>Dikarya</taxon>
        <taxon>Ascomycota</taxon>
        <taxon>Pezizomycotina</taxon>
        <taxon>Dothideomycetes</taxon>
        <taxon>Pleosporomycetidae</taxon>
        <taxon>Pleosporales</taxon>
        <taxon>Massarineae</taxon>
        <taxon>Massarinaceae</taxon>
        <taxon>Byssothecium</taxon>
    </lineage>
</organism>
<evidence type="ECO:0000256" key="1">
    <source>
        <dbReference type="SAM" id="Phobius"/>
    </source>
</evidence>
<dbReference type="FunFam" id="3.60.21.10:FF:000054">
    <property type="entry name" value="DCR2p Phosphoesterase"/>
    <property type="match status" value="1"/>
</dbReference>
<dbReference type="InterPro" id="IPR004843">
    <property type="entry name" value="Calcineurin-like_PHP"/>
</dbReference>
<dbReference type="PANTHER" id="PTHR32440">
    <property type="entry name" value="PHOSPHATASE DCR2-RELATED-RELATED"/>
    <property type="match status" value="1"/>
</dbReference>
<dbReference type="Gene3D" id="3.60.21.10">
    <property type="match status" value="1"/>
</dbReference>
<dbReference type="EMBL" id="ML976986">
    <property type="protein sequence ID" value="KAF1958582.1"/>
    <property type="molecule type" value="Genomic_DNA"/>
</dbReference>
<dbReference type="OrthoDB" id="783096at2759"/>
<gene>
    <name evidence="3" type="ORF">CC80DRAFT_490431</name>
</gene>
<name>A0A6A5U406_9PLEO</name>
<keyword evidence="1" id="KW-1133">Transmembrane helix</keyword>
<keyword evidence="1" id="KW-0812">Transmembrane</keyword>
<dbReference type="SUPFAM" id="SSF56300">
    <property type="entry name" value="Metallo-dependent phosphatases"/>
    <property type="match status" value="1"/>
</dbReference>
<reference evidence="3" key="1">
    <citation type="journal article" date="2020" name="Stud. Mycol.">
        <title>101 Dothideomycetes genomes: a test case for predicting lifestyles and emergence of pathogens.</title>
        <authorList>
            <person name="Haridas S."/>
            <person name="Albert R."/>
            <person name="Binder M."/>
            <person name="Bloem J."/>
            <person name="Labutti K."/>
            <person name="Salamov A."/>
            <person name="Andreopoulos B."/>
            <person name="Baker S."/>
            <person name="Barry K."/>
            <person name="Bills G."/>
            <person name="Bluhm B."/>
            <person name="Cannon C."/>
            <person name="Castanera R."/>
            <person name="Culley D."/>
            <person name="Daum C."/>
            <person name="Ezra D."/>
            <person name="Gonzalez J."/>
            <person name="Henrissat B."/>
            <person name="Kuo A."/>
            <person name="Liang C."/>
            <person name="Lipzen A."/>
            <person name="Lutzoni F."/>
            <person name="Magnuson J."/>
            <person name="Mondo S."/>
            <person name="Nolan M."/>
            <person name="Ohm R."/>
            <person name="Pangilinan J."/>
            <person name="Park H.-J."/>
            <person name="Ramirez L."/>
            <person name="Alfaro M."/>
            <person name="Sun H."/>
            <person name="Tritt A."/>
            <person name="Yoshinaga Y."/>
            <person name="Zwiers L.-H."/>
            <person name="Turgeon B."/>
            <person name="Goodwin S."/>
            <person name="Spatafora J."/>
            <person name="Crous P."/>
            <person name="Grigoriev I."/>
        </authorList>
    </citation>
    <scope>NUCLEOTIDE SEQUENCE</scope>
    <source>
        <strain evidence="3">CBS 675.92</strain>
    </source>
</reference>
<dbReference type="Pfam" id="PF00149">
    <property type="entry name" value="Metallophos"/>
    <property type="match status" value="1"/>
</dbReference>
<dbReference type="GO" id="GO:0004721">
    <property type="term" value="F:phosphoprotein phosphatase activity"/>
    <property type="evidence" value="ECO:0007669"/>
    <property type="project" value="TreeGrafter"/>
</dbReference>
<feature type="domain" description="Calcineurin-like phosphoesterase" evidence="2">
    <location>
        <begin position="218"/>
        <end position="468"/>
    </location>
</feature>
<dbReference type="CDD" id="cd07383">
    <property type="entry name" value="MPP_Dcr2"/>
    <property type="match status" value="1"/>
</dbReference>
<dbReference type="Proteomes" id="UP000800035">
    <property type="component" value="Unassembled WGS sequence"/>
</dbReference>